<feature type="chain" id="PRO_5046564374" description="Secreted protein" evidence="2">
    <location>
        <begin position="27"/>
        <end position="208"/>
    </location>
</feature>
<organism evidence="3 4">
    <name type="scientific">Corynebacterium guaraldiae</name>
    <dbReference type="NCBI Taxonomy" id="3051103"/>
    <lineage>
        <taxon>Bacteria</taxon>
        <taxon>Bacillati</taxon>
        <taxon>Actinomycetota</taxon>
        <taxon>Actinomycetes</taxon>
        <taxon>Mycobacteriales</taxon>
        <taxon>Corynebacteriaceae</taxon>
        <taxon>Corynebacterium</taxon>
    </lineage>
</organism>
<comment type="caution">
    <text evidence="3">The sequence shown here is derived from an EMBL/GenBank/DDBJ whole genome shotgun (WGS) entry which is preliminary data.</text>
</comment>
<sequence>MRGARLQLMRKLSTLSLLVAAGIALNACGDTSDSSTPASEASADSQLTSVVAPVAASTSEAPEDSGPAPTLNDAPSGTPAADDNANPNPGGHNINVGQVGGACGYTNQGDKIHAGENTSCEFAAAMFDEAIKHTFTWSQRSSTVNGSYNTRITAMSPATKQTYDLYCAMGSDTRTFYCGIDGDNSVYASFEEANRQTWTNRLSTEGQP</sequence>
<dbReference type="EMBL" id="VKDI01000019">
    <property type="protein sequence ID" value="TRX48223.1"/>
    <property type="molecule type" value="Genomic_DNA"/>
</dbReference>
<gene>
    <name evidence="3" type="ORF">FNY88_08905</name>
</gene>
<evidence type="ECO:0000256" key="1">
    <source>
        <dbReference type="SAM" id="MobiDB-lite"/>
    </source>
</evidence>
<dbReference type="Proteomes" id="UP000316859">
    <property type="component" value="Unassembled WGS sequence"/>
</dbReference>
<evidence type="ECO:0000256" key="2">
    <source>
        <dbReference type="SAM" id="SignalP"/>
    </source>
</evidence>
<keyword evidence="2" id="KW-0732">Signal</keyword>
<accession>A0ABY3CSK5</accession>
<evidence type="ECO:0000313" key="4">
    <source>
        <dbReference type="Proteomes" id="UP000316859"/>
    </source>
</evidence>
<evidence type="ECO:0000313" key="3">
    <source>
        <dbReference type="EMBL" id="TRX48223.1"/>
    </source>
</evidence>
<feature type="signal peptide" evidence="2">
    <location>
        <begin position="1"/>
        <end position="26"/>
    </location>
</feature>
<reference evidence="3 4" key="1">
    <citation type="submission" date="2019-07" db="EMBL/GenBank/DDBJ databases">
        <title>Draft genome of C. aurimucosum strain 2299.</title>
        <authorList>
            <person name="Pacheco L.G.C."/>
            <person name="Aguiar E.R.G.R."/>
            <person name="Santos C.S."/>
            <person name="Rocha D.J.P.G."/>
            <person name="Sant'Anna L.O."/>
            <person name="Mattos-Guaraldi A.L."/>
            <person name="Santos L.S."/>
        </authorList>
    </citation>
    <scope>NUCLEOTIDE SEQUENCE [LARGE SCALE GENOMIC DNA]</scope>
    <source>
        <strain evidence="3 4">2299</strain>
    </source>
</reference>
<protein>
    <recommendedName>
        <fullName evidence="5">Secreted protein</fullName>
    </recommendedName>
</protein>
<name>A0ABY3CSK5_9CORY</name>
<evidence type="ECO:0008006" key="5">
    <source>
        <dbReference type="Google" id="ProtNLM"/>
    </source>
</evidence>
<keyword evidence="4" id="KW-1185">Reference proteome</keyword>
<feature type="region of interest" description="Disordered" evidence="1">
    <location>
        <begin position="29"/>
        <end position="93"/>
    </location>
</feature>
<feature type="compositionally biased region" description="Polar residues" evidence="1">
    <location>
        <begin position="29"/>
        <end position="49"/>
    </location>
</feature>
<proteinExistence type="predicted"/>